<feature type="domain" description="2EXR" evidence="1">
    <location>
        <begin position="62"/>
        <end position="153"/>
    </location>
</feature>
<dbReference type="PANTHER" id="PTHR35910:SF6">
    <property type="entry name" value="2EXR DOMAIN-CONTAINING PROTEIN"/>
    <property type="match status" value="1"/>
</dbReference>
<sequence length="255" mass="28435">MEHPPFPHRQSQQICPRANSDILSWKPELATHIPASMSSTTGNEHTAGPVTIAMSLQPASTFTQFPRLPLELRQIIWRACLPPSNRVLPVKIIDAADSHSSKFKSCCSHSAYADASDLRMLEVSHESRTEYLAANPKFLPGVRRAKLYFNPEATIIYLTNFGNPFTVVRLLDVMDIRILAVFCPTKSGVGDPGRVYAFGNLKELMCVVGGTPTGFEHRRYCKEVCTNTMRELERYNAKVKSSNNIPKVSILEGMP</sequence>
<gene>
    <name evidence="2" type="ORF">PAC_11161</name>
</gene>
<keyword evidence="3" id="KW-1185">Reference proteome</keyword>
<evidence type="ECO:0000313" key="2">
    <source>
        <dbReference type="EMBL" id="CZR61265.1"/>
    </source>
</evidence>
<organism evidence="2 3">
    <name type="scientific">Phialocephala subalpina</name>
    <dbReference type="NCBI Taxonomy" id="576137"/>
    <lineage>
        <taxon>Eukaryota</taxon>
        <taxon>Fungi</taxon>
        <taxon>Dikarya</taxon>
        <taxon>Ascomycota</taxon>
        <taxon>Pezizomycotina</taxon>
        <taxon>Leotiomycetes</taxon>
        <taxon>Helotiales</taxon>
        <taxon>Mollisiaceae</taxon>
        <taxon>Phialocephala</taxon>
        <taxon>Phialocephala fortinii species complex</taxon>
    </lineage>
</organism>
<dbReference type="AlphaFoldDB" id="A0A1L7X8B2"/>
<accession>A0A1L7X8B2</accession>
<proteinExistence type="predicted"/>
<dbReference type="Proteomes" id="UP000184330">
    <property type="component" value="Unassembled WGS sequence"/>
</dbReference>
<dbReference type="Pfam" id="PF20150">
    <property type="entry name" value="2EXR"/>
    <property type="match status" value="1"/>
</dbReference>
<dbReference type="InterPro" id="IPR045518">
    <property type="entry name" value="2EXR"/>
</dbReference>
<dbReference type="EMBL" id="FJOG01000018">
    <property type="protein sequence ID" value="CZR61265.1"/>
    <property type="molecule type" value="Genomic_DNA"/>
</dbReference>
<evidence type="ECO:0000313" key="3">
    <source>
        <dbReference type="Proteomes" id="UP000184330"/>
    </source>
</evidence>
<evidence type="ECO:0000259" key="1">
    <source>
        <dbReference type="Pfam" id="PF20150"/>
    </source>
</evidence>
<dbReference type="OrthoDB" id="3543241at2759"/>
<protein>
    <recommendedName>
        <fullName evidence="1">2EXR domain-containing protein</fullName>
    </recommendedName>
</protein>
<name>A0A1L7X8B2_9HELO</name>
<reference evidence="2 3" key="1">
    <citation type="submission" date="2016-03" db="EMBL/GenBank/DDBJ databases">
        <authorList>
            <person name="Ploux O."/>
        </authorList>
    </citation>
    <scope>NUCLEOTIDE SEQUENCE [LARGE SCALE GENOMIC DNA]</scope>
    <source>
        <strain evidence="2 3">UAMH 11012</strain>
    </source>
</reference>
<dbReference type="PANTHER" id="PTHR35910">
    <property type="entry name" value="2EXR DOMAIN-CONTAINING PROTEIN"/>
    <property type="match status" value="1"/>
</dbReference>